<dbReference type="PANTHER" id="PTHR33053">
    <property type="entry name" value="PROTEIN, PUTATIVE-RELATED"/>
    <property type="match status" value="1"/>
</dbReference>
<feature type="compositionally biased region" description="Acidic residues" evidence="1">
    <location>
        <begin position="85"/>
        <end position="100"/>
    </location>
</feature>
<feature type="region of interest" description="Disordered" evidence="1">
    <location>
        <begin position="36"/>
        <end position="100"/>
    </location>
</feature>
<dbReference type="AlphaFoldDB" id="A0ABD1J9E5"/>
<evidence type="ECO:0000313" key="3">
    <source>
        <dbReference type="Proteomes" id="UP001591681"/>
    </source>
</evidence>
<reference evidence="2 3" key="1">
    <citation type="submission" date="2024-09" db="EMBL/GenBank/DDBJ databases">
        <title>A chromosome-level genome assembly of Gray's grenadier anchovy, Coilia grayii.</title>
        <authorList>
            <person name="Fu Z."/>
        </authorList>
    </citation>
    <scope>NUCLEOTIDE SEQUENCE [LARGE SCALE GENOMIC DNA]</scope>
    <source>
        <strain evidence="2">G4</strain>
        <tissue evidence="2">Muscle</tissue>
    </source>
</reference>
<protein>
    <recommendedName>
        <fullName evidence="4">Transposase domain-containing protein</fullName>
    </recommendedName>
</protein>
<dbReference type="EMBL" id="JBHFQA010000018">
    <property type="protein sequence ID" value="KAL2083798.1"/>
    <property type="molecule type" value="Genomic_DNA"/>
</dbReference>
<keyword evidence="3" id="KW-1185">Reference proteome</keyword>
<evidence type="ECO:0008006" key="4">
    <source>
        <dbReference type="Google" id="ProtNLM"/>
    </source>
</evidence>
<accession>A0ABD1J9E5</accession>
<organism evidence="2 3">
    <name type="scientific">Coilia grayii</name>
    <name type="common">Gray's grenadier anchovy</name>
    <dbReference type="NCBI Taxonomy" id="363190"/>
    <lineage>
        <taxon>Eukaryota</taxon>
        <taxon>Metazoa</taxon>
        <taxon>Chordata</taxon>
        <taxon>Craniata</taxon>
        <taxon>Vertebrata</taxon>
        <taxon>Euteleostomi</taxon>
        <taxon>Actinopterygii</taxon>
        <taxon>Neopterygii</taxon>
        <taxon>Teleostei</taxon>
        <taxon>Clupei</taxon>
        <taxon>Clupeiformes</taxon>
        <taxon>Clupeoidei</taxon>
        <taxon>Engraulidae</taxon>
        <taxon>Coilinae</taxon>
        <taxon>Coilia</taxon>
    </lineage>
</organism>
<evidence type="ECO:0000313" key="2">
    <source>
        <dbReference type="EMBL" id="KAL2083798.1"/>
    </source>
</evidence>
<name>A0ABD1J9E5_9TELE</name>
<gene>
    <name evidence="2" type="ORF">ACEWY4_021571</name>
</gene>
<dbReference type="PANTHER" id="PTHR33053:SF24">
    <property type="entry name" value="TRANSPOSASE DOMAIN-CONTAINING PROTEIN"/>
    <property type="match status" value="1"/>
</dbReference>
<dbReference type="Proteomes" id="UP001591681">
    <property type="component" value="Unassembled WGS sequence"/>
</dbReference>
<evidence type="ECO:0000256" key="1">
    <source>
        <dbReference type="SAM" id="MobiDB-lite"/>
    </source>
</evidence>
<comment type="caution">
    <text evidence="2">The sequence shown here is derived from an EMBL/GenBank/DDBJ whole genome shotgun (WGS) entry which is preliminary data.</text>
</comment>
<sequence>MTSYWAKRRSVSRFVRVTEQDILNQYNEMVDICPKRKHQNSNSPVVTFQHSEPSTSFSECLPPPRSTASHEQGDRLSFDIGTPSLDDDPVDSDSDVDNDEPEQDFLIRSLKYWATTYSVSLVALSALLSILKVFHPTLPKDGRTLLGTQTHVPTIKIEGGEYYHFGLVNGLLSRIKCLSLPVNLTTLLVQFNIDGLPLFKSSKLQFWPILGLLKCDYTKSPFVVGIFCGISKPNIFEYLQQFVKDLVDIQTNGVVHNGKKFCVLVDSFVCDAPARAFIKNTKSHNGYSGCDKCDQDGVWMNKMTYPETNVRLRTDRSFSDMTDEEHHLKQTLGPLTGIVKMVSMFPLDYMHLCCLGVTRKLLVMWVKGKNLATRIPSKTVSLISRKLLELRSHTPCEFNRKPRALIELDRWKATELRSFMLYWGPIVLKDCLAKELYDNFMLFSVGVYLFLSPAISEEMVAYAQKLMVSFVEHFGNLYGRGEIVFTIHQVIHLADEYRQYGPLDNISGFPFENYLGQIKRLLRKPNHPLQQVVKRLSEIPLVKVPSPIDEPVLHNNHTNGPLPMSLVSATQYSKVNTHLFTLSTKHGDNCVAVGDYIALVENIVQTEGHIFVLYRRFQQQQPYYTYPCESSHMGIFRVSQLHDHTGVTELCFIKHKCVLYPDAGYSIAIPLIHVM</sequence>
<proteinExistence type="predicted"/>
<feature type="compositionally biased region" description="Polar residues" evidence="1">
    <location>
        <begin position="40"/>
        <end position="58"/>
    </location>
</feature>